<evidence type="ECO:0000313" key="2">
    <source>
        <dbReference type="EMBL" id="KUN35447.1"/>
    </source>
</evidence>
<comment type="caution">
    <text evidence="2">The sequence shown here is derived from an EMBL/GenBank/DDBJ whole genome shotgun (WGS) entry which is preliminary data.</text>
</comment>
<dbReference type="PROSITE" id="PS50995">
    <property type="entry name" value="HTH_MARR_2"/>
    <property type="match status" value="1"/>
</dbReference>
<gene>
    <name evidence="2" type="ORF">AQJ30_25255</name>
</gene>
<dbReference type="Proteomes" id="UP000053271">
    <property type="component" value="Unassembled WGS sequence"/>
</dbReference>
<feature type="domain" description="HTH marR-type" evidence="1">
    <location>
        <begin position="2"/>
        <end position="132"/>
    </location>
</feature>
<evidence type="ECO:0000313" key="3">
    <source>
        <dbReference type="Proteomes" id="UP000053271"/>
    </source>
</evidence>
<dbReference type="GO" id="GO:0003700">
    <property type="term" value="F:DNA-binding transcription factor activity"/>
    <property type="evidence" value="ECO:0007669"/>
    <property type="project" value="InterPro"/>
</dbReference>
<dbReference type="PANTHER" id="PTHR39515">
    <property type="entry name" value="CONSERVED PROTEIN"/>
    <property type="match status" value="1"/>
</dbReference>
<dbReference type="InterPro" id="IPR000835">
    <property type="entry name" value="HTH_MarR-typ"/>
</dbReference>
<dbReference type="Gene3D" id="1.10.287.100">
    <property type="match status" value="1"/>
</dbReference>
<sequence>MDDTLAEDLRRAVGDLVRAARTVDTMPAGEAAVLGHLDRGGPYTTAELAQLRGVTHQSAAKTVKELQGAGLVRAEPHPTDGRKLLLHLTDTGRRRLDGERTRRADWLTAAIEDTLSAREQEQLRRCVPLIARLAGRLNER</sequence>
<dbReference type="GeneID" id="91427885"/>
<name>A0A101QT49_9ACTN</name>
<accession>A0A101QT49</accession>
<evidence type="ECO:0000259" key="1">
    <source>
        <dbReference type="PROSITE" id="PS50995"/>
    </source>
</evidence>
<dbReference type="Gene3D" id="1.10.10.10">
    <property type="entry name" value="Winged helix-like DNA-binding domain superfamily/Winged helix DNA-binding domain"/>
    <property type="match status" value="1"/>
</dbReference>
<organism evidence="2 3">
    <name type="scientific">Streptomyces longwoodensis</name>
    <dbReference type="NCBI Taxonomy" id="68231"/>
    <lineage>
        <taxon>Bacteria</taxon>
        <taxon>Bacillati</taxon>
        <taxon>Actinomycetota</taxon>
        <taxon>Actinomycetes</taxon>
        <taxon>Kitasatosporales</taxon>
        <taxon>Streptomycetaceae</taxon>
        <taxon>Streptomyces</taxon>
    </lineage>
</organism>
<dbReference type="EMBL" id="LMWS01000032">
    <property type="protein sequence ID" value="KUN35447.1"/>
    <property type="molecule type" value="Genomic_DNA"/>
</dbReference>
<dbReference type="InterPro" id="IPR052526">
    <property type="entry name" value="HTH-type_Bedaq_tolerance"/>
</dbReference>
<dbReference type="Pfam" id="PF12802">
    <property type="entry name" value="MarR_2"/>
    <property type="match status" value="1"/>
</dbReference>
<dbReference type="PANTHER" id="PTHR39515:SF2">
    <property type="entry name" value="HTH-TYPE TRANSCRIPTIONAL REGULATOR RV0880"/>
    <property type="match status" value="1"/>
</dbReference>
<dbReference type="RefSeq" id="WP_067238338.1">
    <property type="nucleotide sequence ID" value="NZ_JBFACV010000002.1"/>
</dbReference>
<dbReference type="AlphaFoldDB" id="A0A101QT49"/>
<dbReference type="InterPro" id="IPR036390">
    <property type="entry name" value="WH_DNA-bd_sf"/>
</dbReference>
<dbReference type="SUPFAM" id="SSF46785">
    <property type="entry name" value="Winged helix' DNA-binding domain"/>
    <property type="match status" value="1"/>
</dbReference>
<keyword evidence="3" id="KW-1185">Reference proteome</keyword>
<protein>
    <submittedName>
        <fullName evidence="2">MarR family transcriptional regulator</fullName>
    </submittedName>
</protein>
<dbReference type="SMART" id="SM00347">
    <property type="entry name" value="HTH_MARR"/>
    <property type="match status" value="1"/>
</dbReference>
<reference evidence="2 3" key="1">
    <citation type="submission" date="2015-10" db="EMBL/GenBank/DDBJ databases">
        <title>Draft genome sequence of Streptomyces longwoodensis DSM 41677, type strain for the species Streptomyces longwoodensis.</title>
        <authorList>
            <person name="Ruckert C."/>
            <person name="Winkler A."/>
            <person name="Kalinowski J."/>
            <person name="Kampfer P."/>
            <person name="Glaeser S."/>
        </authorList>
    </citation>
    <scope>NUCLEOTIDE SEQUENCE [LARGE SCALE GENOMIC DNA]</scope>
    <source>
        <strain evidence="2 3">DSM 41677</strain>
    </source>
</reference>
<dbReference type="InterPro" id="IPR036388">
    <property type="entry name" value="WH-like_DNA-bd_sf"/>
</dbReference>
<proteinExistence type="predicted"/>